<gene>
    <name evidence="5" type="primary">20213836</name>
    <name evidence="4" type="ORF">HELRODRAFT_65856</name>
</gene>
<evidence type="ECO:0008006" key="7">
    <source>
        <dbReference type="Google" id="ProtNLM"/>
    </source>
</evidence>
<evidence type="ECO:0000256" key="2">
    <source>
        <dbReference type="ARBA" id="ARBA00022980"/>
    </source>
</evidence>
<dbReference type="EnsemblMetazoa" id="HelroT65856">
    <property type="protein sequence ID" value="HelroP65856"/>
    <property type="gene ID" value="HelroG65856"/>
</dbReference>
<dbReference type="GO" id="GO:0006412">
    <property type="term" value="P:translation"/>
    <property type="evidence" value="ECO:0007669"/>
    <property type="project" value="InterPro"/>
</dbReference>
<reference evidence="4 6" key="2">
    <citation type="journal article" date="2013" name="Nature">
        <title>Insights into bilaterian evolution from three spiralian genomes.</title>
        <authorList>
            <person name="Simakov O."/>
            <person name="Marletaz F."/>
            <person name="Cho S.J."/>
            <person name="Edsinger-Gonzales E."/>
            <person name="Havlak P."/>
            <person name="Hellsten U."/>
            <person name="Kuo D.H."/>
            <person name="Larsson T."/>
            <person name="Lv J."/>
            <person name="Arendt D."/>
            <person name="Savage R."/>
            <person name="Osoegawa K."/>
            <person name="de Jong P."/>
            <person name="Grimwood J."/>
            <person name="Chapman J.A."/>
            <person name="Shapiro H."/>
            <person name="Aerts A."/>
            <person name="Otillar R.P."/>
            <person name="Terry A.Y."/>
            <person name="Boore J.L."/>
            <person name="Grigoriev I.V."/>
            <person name="Lindberg D.R."/>
            <person name="Seaver E.C."/>
            <person name="Weisblat D.A."/>
            <person name="Putnam N.H."/>
            <person name="Rokhsar D.S."/>
        </authorList>
    </citation>
    <scope>NUCLEOTIDE SEQUENCE</scope>
</reference>
<evidence type="ECO:0000256" key="1">
    <source>
        <dbReference type="ARBA" id="ARBA00006227"/>
    </source>
</evidence>
<dbReference type="GO" id="GO:0005840">
    <property type="term" value="C:ribosome"/>
    <property type="evidence" value="ECO:0000318"/>
    <property type="project" value="GO_Central"/>
</dbReference>
<dbReference type="PIRSF" id="PIRSF002181">
    <property type="entry name" value="Ribosomal_L13"/>
    <property type="match status" value="1"/>
</dbReference>
<dbReference type="GO" id="GO:0005762">
    <property type="term" value="C:mitochondrial large ribosomal subunit"/>
    <property type="evidence" value="ECO:0000318"/>
    <property type="project" value="GO_Central"/>
</dbReference>
<dbReference type="CTD" id="20213836"/>
<dbReference type="EMBL" id="KB096742">
    <property type="protein sequence ID" value="ESO02511.1"/>
    <property type="molecule type" value="Genomic_DNA"/>
</dbReference>
<keyword evidence="6" id="KW-1185">Reference proteome</keyword>
<organism evidence="5 6">
    <name type="scientific">Helobdella robusta</name>
    <name type="common">Californian leech</name>
    <dbReference type="NCBI Taxonomy" id="6412"/>
    <lineage>
        <taxon>Eukaryota</taxon>
        <taxon>Metazoa</taxon>
        <taxon>Spiralia</taxon>
        <taxon>Lophotrochozoa</taxon>
        <taxon>Annelida</taxon>
        <taxon>Clitellata</taxon>
        <taxon>Hirudinea</taxon>
        <taxon>Rhynchobdellida</taxon>
        <taxon>Glossiphoniidae</taxon>
        <taxon>Helobdella</taxon>
    </lineage>
</organism>
<dbReference type="EMBL" id="AMQM01000918">
    <property type="status" value="NOT_ANNOTATED_CDS"/>
    <property type="molecule type" value="Genomic_DNA"/>
</dbReference>
<dbReference type="GeneID" id="20213836"/>
<dbReference type="FunFam" id="3.90.1180.10:FF:000005">
    <property type="entry name" value="39S ribosomal protein L13, mitochondrial"/>
    <property type="match status" value="1"/>
</dbReference>
<evidence type="ECO:0000313" key="5">
    <source>
        <dbReference type="EnsemblMetazoa" id="HelroP65856"/>
    </source>
</evidence>
<dbReference type="eggNOG" id="KOG3203">
    <property type="taxonomic scope" value="Eukaryota"/>
</dbReference>
<dbReference type="PANTHER" id="PTHR11545:SF2">
    <property type="entry name" value="LARGE RIBOSOMAL SUBUNIT PROTEIN UL13M"/>
    <property type="match status" value="1"/>
</dbReference>
<dbReference type="CDD" id="cd00392">
    <property type="entry name" value="Ribosomal_L13"/>
    <property type="match status" value="1"/>
</dbReference>
<dbReference type="HAMAP" id="MF_01366">
    <property type="entry name" value="Ribosomal_uL13"/>
    <property type="match status" value="1"/>
</dbReference>
<dbReference type="Pfam" id="PF00572">
    <property type="entry name" value="Ribosomal_L13"/>
    <property type="match status" value="1"/>
</dbReference>
<dbReference type="HOGENOM" id="CLU_082184_1_3_1"/>
<dbReference type="SUPFAM" id="SSF52161">
    <property type="entry name" value="Ribosomal protein L13"/>
    <property type="match status" value="1"/>
</dbReference>
<evidence type="ECO:0000313" key="4">
    <source>
        <dbReference type="EMBL" id="ESO02511.1"/>
    </source>
</evidence>
<dbReference type="InterPro" id="IPR005823">
    <property type="entry name" value="Ribosomal_uL13_bac-type"/>
</dbReference>
<dbReference type="AlphaFoldDB" id="T1FYD8"/>
<dbReference type="FunCoup" id="T1FYD8">
    <property type="interactions" value="1155"/>
</dbReference>
<dbReference type="OMA" id="HKPIYTP"/>
<dbReference type="STRING" id="6412.T1FYD8"/>
<dbReference type="OrthoDB" id="274622at2759"/>
<keyword evidence="2" id="KW-0689">Ribosomal protein</keyword>
<dbReference type="KEGG" id="hro:HELRODRAFT_65856"/>
<accession>T1FYD8</accession>
<dbReference type="PANTHER" id="PTHR11545">
    <property type="entry name" value="RIBOSOMAL PROTEIN L13"/>
    <property type="match status" value="1"/>
</dbReference>
<dbReference type="GO" id="GO:0017148">
    <property type="term" value="P:negative regulation of translation"/>
    <property type="evidence" value="ECO:0000318"/>
    <property type="project" value="GO_Central"/>
</dbReference>
<dbReference type="InParanoid" id="T1FYD8"/>
<dbReference type="GO" id="GO:0003735">
    <property type="term" value="F:structural constituent of ribosome"/>
    <property type="evidence" value="ECO:0000318"/>
    <property type="project" value="GO_Central"/>
</dbReference>
<keyword evidence="3" id="KW-0687">Ribonucleoprotein</keyword>
<dbReference type="Proteomes" id="UP000015101">
    <property type="component" value="Unassembled WGS sequence"/>
</dbReference>
<protein>
    <recommendedName>
        <fullName evidence="7">39S ribosomal protein L13, mitochondrial</fullName>
    </recommendedName>
</protein>
<comment type="similarity">
    <text evidence="1">Belongs to the universal ribosomal protein uL13 family.</text>
</comment>
<dbReference type="GO" id="GO:0003729">
    <property type="term" value="F:mRNA binding"/>
    <property type="evidence" value="ECO:0000318"/>
    <property type="project" value="GO_Central"/>
</dbReference>
<proteinExistence type="inferred from homology"/>
<evidence type="ECO:0000313" key="6">
    <source>
        <dbReference type="Proteomes" id="UP000015101"/>
    </source>
</evidence>
<sequence length="195" mass="23299">MIKLIITNKVTLKKTSTKQWCTFSRLWWLYDLKWQCPFKSAKVIVRHLEGKHKPIYHPLSDIGDHVVVINTQHMAMEGELWRTFKLFHHTGYPGGFSATRAYKVHNEDPTKLIRKIIYSNIKGTLLRRPMMEKLYLYKDENIPDEILKNITGQIPQIMQVPKKLKDFSEEERRSFPKLFDWLTLFSLFLIILFKY</sequence>
<name>T1FYD8_HELRO</name>
<reference evidence="6" key="1">
    <citation type="submission" date="2012-12" db="EMBL/GenBank/DDBJ databases">
        <authorList>
            <person name="Hellsten U."/>
            <person name="Grimwood J."/>
            <person name="Chapman J.A."/>
            <person name="Shapiro H."/>
            <person name="Aerts A."/>
            <person name="Otillar R.P."/>
            <person name="Terry A.Y."/>
            <person name="Boore J.L."/>
            <person name="Simakov O."/>
            <person name="Marletaz F."/>
            <person name="Cho S.-J."/>
            <person name="Edsinger-Gonzales E."/>
            <person name="Havlak P."/>
            <person name="Kuo D.-H."/>
            <person name="Larsson T."/>
            <person name="Lv J."/>
            <person name="Arendt D."/>
            <person name="Savage R."/>
            <person name="Osoegawa K."/>
            <person name="de Jong P."/>
            <person name="Lindberg D.R."/>
            <person name="Seaver E.C."/>
            <person name="Weisblat D.A."/>
            <person name="Putnam N.H."/>
            <person name="Grigoriev I.V."/>
            <person name="Rokhsar D.S."/>
        </authorList>
    </citation>
    <scope>NUCLEOTIDE SEQUENCE</scope>
</reference>
<dbReference type="InterPro" id="IPR036899">
    <property type="entry name" value="Ribosomal_uL13_sf"/>
</dbReference>
<dbReference type="RefSeq" id="XP_009019919.1">
    <property type="nucleotide sequence ID" value="XM_009021671.1"/>
</dbReference>
<evidence type="ECO:0000256" key="3">
    <source>
        <dbReference type="ARBA" id="ARBA00023274"/>
    </source>
</evidence>
<dbReference type="Gene3D" id="3.90.1180.10">
    <property type="entry name" value="Ribosomal protein L13"/>
    <property type="match status" value="1"/>
</dbReference>
<reference evidence="5" key="3">
    <citation type="submission" date="2015-06" db="UniProtKB">
        <authorList>
            <consortium name="EnsemblMetazoa"/>
        </authorList>
    </citation>
    <scope>IDENTIFICATION</scope>
</reference>
<dbReference type="InterPro" id="IPR005822">
    <property type="entry name" value="Ribosomal_uL13"/>
</dbReference>